<evidence type="ECO:0000313" key="1">
    <source>
        <dbReference type="EMBL" id="MDX8441369.1"/>
    </source>
</evidence>
<name>A0ABU4X2R3_9HYPH</name>
<sequence>MKLSFCYGNIDLVSIRLASTWVRHQLRHPHLETSSNARELNFREADESSTDPVRQSAFGSVVMLCSSEERHDAVVQQLSRRDRLCVGAGQEARRTHFFIVHLC</sequence>
<reference evidence="1 2" key="1">
    <citation type="submission" date="2023-08" db="EMBL/GenBank/DDBJ databases">
        <title>Implementing the SeqCode for naming new Mesorhizobium species isolated from Vachellia karroo root nodules.</title>
        <authorList>
            <person name="Van Lill M."/>
        </authorList>
    </citation>
    <scope>NUCLEOTIDE SEQUENCE [LARGE SCALE GENOMIC DNA]</scope>
    <source>
        <strain evidence="1 2">VK3E</strain>
    </source>
</reference>
<evidence type="ECO:0000313" key="2">
    <source>
        <dbReference type="Proteomes" id="UP001272097"/>
    </source>
</evidence>
<dbReference type="Proteomes" id="UP001272097">
    <property type="component" value="Unassembled WGS sequence"/>
</dbReference>
<keyword evidence="2" id="KW-1185">Reference proteome</keyword>
<accession>A0ABU4X2R3</accession>
<organism evidence="1 2">
    <name type="scientific">Mesorhizobium australafricanum</name>
    <dbReference type="NCBI Taxonomy" id="3072311"/>
    <lineage>
        <taxon>Bacteria</taxon>
        <taxon>Pseudomonadati</taxon>
        <taxon>Pseudomonadota</taxon>
        <taxon>Alphaproteobacteria</taxon>
        <taxon>Hyphomicrobiales</taxon>
        <taxon>Phyllobacteriaceae</taxon>
        <taxon>Mesorhizobium</taxon>
    </lineage>
</organism>
<dbReference type="RefSeq" id="WP_320215325.1">
    <property type="nucleotide sequence ID" value="NZ_JAVIIS010000024.1"/>
</dbReference>
<gene>
    <name evidence="1" type="ORF">RFM51_17385</name>
</gene>
<dbReference type="EMBL" id="JAVIIS010000024">
    <property type="protein sequence ID" value="MDX8441369.1"/>
    <property type="molecule type" value="Genomic_DNA"/>
</dbReference>
<proteinExistence type="predicted"/>
<protein>
    <submittedName>
        <fullName evidence="1">Uncharacterized protein</fullName>
    </submittedName>
</protein>
<comment type="caution">
    <text evidence="1">The sequence shown here is derived from an EMBL/GenBank/DDBJ whole genome shotgun (WGS) entry which is preliminary data.</text>
</comment>